<reference evidence="2 3" key="1">
    <citation type="submission" date="2019-09" db="EMBL/GenBank/DDBJ databases">
        <title>Segnochrobactrum spirostomi gen. nov., sp. nov., isolated from the ciliate Spirostomum cf. yagiui and description of a novel family, Segnochrobactraceae fam. nov. within the order Rhizobiales of the class Alphaproteobacteria.</title>
        <authorList>
            <person name="Akter S."/>
            <person name="Shazib S.U.A."/>
            <person name="Shin M.K."/>
        </authorList>
    </citation>
    <scope>NUCLEOTIDE SEQUENCE [LARGE SCALE GENOMIC DNA]</scope>
    <source>
        <strain evidence="2 3">Sp-1</strain>
    </source>
</reference>
<evidence type="ECO:0000313" key="2">
    <source>
        <dbReference type="EMBL" id="MQT14384.1"/>
    </source>
</evidence>
<feature type="domain" description="DNA circulation N-terminal" evidence="1">
    <location>
        <begin position="16"/>
        <end position="97"/>
    </location>
</feature>
<evidence type="ECO:0000313" key="3">
    <source>
        <dbReference type="Proteomes" id="UP000332515"/>
    </source>
</evidence>
<evidence type="ECO:0000259" key="1">
    <source>
        <dbReference type="Pfam" id="PF07157"/>
    </source>
</evidence>
<dbReference type="Pfam" id="PF07157">
    <property type="entry name" value="DNA_circ_N"/>
    <property type="match status" value="1"/>
</dbReference>
<sequence>MSWLDTADIDTLPGLLPANYRGVPFYVLTAGQDVGRRMVMTYFPGLDWPSWDDQGAFDGPMRIVGFVLGDDYIVQAEAMRAALEMSGPATLIHPWLGFRLVEPVGPARISFATAELKIARVELYIQPTFEIVTAIASTLSGLLGSATTVLSAVASLVTAIGSDTQTVSSWSAGTSAATAAALIATTACGAIGIGLDDSAIVAATSSSAGADTAAALGAAITALPAPMTTAALTTPSPVAVAAGAVAAEPVDARTTLATALTMAEDTRAVAGAGTLAAAVRVASAAATLTTAAQIGTAVTWESRDEAAAWRVAIDDALGAVAADLEALARTLTGSAGAAAAAWTAIADLRSAIGRDMHEVVGRLPPVIRYTPPRPLSVWLIAHHFAGDDLSRVAPMVADIRRRNRLPHPARAGADGPIEILAS</sequence>
<dbReference type="EMBL" id="VWNA01000001">
    <property type="protein sequence ID" value="MQT14384.1"/>
    <property type="molecule type" value="Genomic_DNA"/>
</dbReference>
<gene>
    <name evidence="2" type="ORF">F0357_17360</name>
</gene>
<keyword evidence="3" id="KW-1185">Reference proteome</keyword>
<dbReference type="RefSeq" id="WP_153485003.1">
    <property type="nucleotide sequence ID" value="NZ_VWNA01000001.1"/>
</dbReference>
<comment type="caution">
    <text evidence="2">The sequence shown here is derived from an EMBL/GenBank/DDBJ whole genome shotgun (WGS) entry which is preliminary data.</text>
</comment>
<name>A0A6A7Y5C4_9HYPH</name>
<dbReference type="InterPro" id="IPR009826">
    <property type="entry name" value="DNA_circ_N"/>
</dbReference>
<accession>A0A6A7Y5C4</accession>
<proteinExistence type="predicted"/>
<organism evidence="2 3">
    <name type="scientific">Segnochrobactrum spirostomi</name>
    <dbReference type="NCBI Taxonomy" id="2608987"/>
    <lineage>
        <taxon>Bacteria</taxon>
        <taxon>Pseudomonadati</taxon>
        <taxon>Pseudomonadota</taxon>
        <taxon>Alphaproteobacteria</taxon>
        <taxon>Hyphomicrobiales</taxon>
        <taxon>Segnochrobactraceae</taxon>
        <taxon>Segnochrobactrum</taxon>
    </lineage>
</organism>
<protein>
    <recommendedName>
        <fullName evidence="1">DNA circulation N-terminal domain-containing protein</fullName>
    </recommendedName>
</protein>
<dbReference type="AlphaFoldDB" id="A0A6A7Y5C4"/>
<dbReference type="Proteomes" id="UP000332515">
    <property type="component" value="Unassembled WGS sequence"/>
</dbReference>